<protein>
    <submittedName>
        <fullName evidence="2">Uncharacterized protein</fullName>
    </submittedName>
</protein>
<organism evidence="2 3">
    <name type="scientific">Plasmopara halstedii</name>
    <name type="common">Downy mildew of sunflower</name>
    <dbReference type="NCBI Taxonomy" id="4781"/>
    <lineage>
        <taxon>Eukaryota</taxon>
        <taxon>Sar</taxon>
        <taxon>Stramenopiles</taxon>
        <taxon>Oomycota</taxon>
        <taxon>Peronosporomycetes</taxon>
        <taxon>Peronosporales</taxon>
        <taxon>Peronosporaceae</taxon>
        <taxon>Plasmopara</taxon>
    </lineage>
</organism>
<reference evidence="3" key="1">
    <citation type="submission" date="2014-09" db="EMBL/GenBank/DDBJ databases">
        <authorList>
            <person name="Sharma Rahul"/>
            <person name="Thines Marco"/>
        </authorList>
    </citation>
    <scope>NUCLEOTIDE SEQUENCE [LARGE SCALE GENOMIC DNA]</scope>
</reference>
<dbReference type="RefSeq" id="XP_024573510.1">
    <property type="nucleotide sequence ID" value="XM_024722433.1"/>
</dbReference>
<evidence type="ECO:0000256" key="1">
    <source>
        <dbReference type="SAM" id="MobiDB-lite"/>
    </source>
</evidence>
<dbReference type="Proteomes" id="UP000054928">
    <property type="component" value="Unassembled WGS sequence"/>
</dbReference>
<feature type="region of interest" description="Disordered" evidence="1">
    <location>
        <begin position="59"/>
        <end position="78"/>
    </location>
</feature>
<name>A0A0P1A9V4_PLAHL</name>
<sequence length="78" mass="8472">MSGDTADLLNSFSPITYHNGVDAMAPYGNFRDTSFSGLEAAPFEEGTKDDSVWTTQCFVGTRGPRNHGNSTTHRSDLN</sequence>
<dbReference type="EMBL" id="CCYD01000261">
    <property type="protein sequence ID" value="CEG37141.1"/>
    <property type="molecule type" value="Genomic_DNA"/>
</dbReference>
<accession>A0A0P1A9V4</accession>
<evidence type="ECO:0000313" key="2">
    <source>
        <dbReference type="EMBL" id="CEG37141.1"/>
    </source>
</evidence>
<proteinExistence type="predicted"/>
<keyword evidence="3" id="KW-1185">Reference proteome</keyword>
<dbReference type="AlphaFoldDB" id="A0A0P1A9V4"/>
<dbReference type="GeneID" id="36399648"/>
<evidence type="ECO:0000313" key="3">
    <source>
        <dbReference type="Proteomes" id="UP000054928"/>
    </source>
</evidence>